<proteinExistence type="predicted"/>
<gene>
    <name evidence="1" type="ORF">A2373_02985</name>
</gene>
<name>A0A1F6NEM5_9BACT</name>
<dbReference type="STRING" id="1798697.A2373_02985"/>
<organism evidence="1 2">
    <name type="scientific">Candidatus Magasanikbacteria bacterium RIFOXYB1_FULL_40_15</name>
    <dbReference type="NCBI Taxonomy" id="1798697"/>
    <lineage>
        <taxon>Bacteria</taxon>
        <taxon>Candidatus Magasanikiibacteriota</taxon>
    </lineage>
</organism>
<dbReference type="Proteomes" id="UP000176300">
    <property type="component" value="Unassembled WGS sequence"/>
</dbReference>
<evidence type="ECO:0000313" key="1">
    <source>
        <dbReference type="EMBL" id="OGH82372.1"/>
    </source>
</evidence>
<evidence type="ECO:0000313" key="2">
    <source>
        <dbReference type="Proteomes" id="UP000176300"/>
    </source>
</evidence>
<protein>
    <submittedName>
        <fullName evidence="1">Uncharacterized protein</fullName>
    </submittedName>
</protein>
<reference evidence="1 2" key="1">
    <citation type="journal article" date="2016" name="Nat. Commun.">
        <title>Thousands of microbial genomes shed light on interconnected biogeochemical processes in an aquifer system.</title>
        <authorList>
            <person name="Anantharaman K."/>
            <person name="Brown C.T."/>
            <person name="Hug L.A."/>
            <person name="Sharon I."/>
            <person name="Castelle C.J."/>
            <person name="Probst A.J."/>
            <person name="Thomas B.C."/>
            <person name="Singh A."/>
            <person name="Wilkins M.J."/>
            <person name="Karaoz U."/>
            <person name="Brodie E.L."/>
            <person name="Williams K.H."/>
            <person name="Hubbard S.S."/>
            <person name="Banfield J.F."/>
        </authorList>
    </citation>
    <scope>NUCLEOTIDE SEQUENCE [LARGE SCALE GENOMIC DNA]</scope>
</reference>
<accession>A0A1F6NEM5</accession>
<comment type="caution">
    <text evidence="1">The sequence shown here is derived from an EMBL/GenBank/DDBJ whole genome shotgun (WGS) entry which is preliminary data.</text>
</comment>
<sequence length="358" mass="40900">MILVGIAVAGIIISMFVMEKRQEDKLTKRGKPETHSEIFNSNFLPDYTVSAENEEKFNQKIIALLEKDNSGMEWAESTETNSFRPPNTEEKIANAKSDMQFLKDYYPEGYYLIVDSVLNIPDKSQIFPNLYQQFHEAQSRIDMVVHEISHIGRFEKSIVNRLGYIIEDKFITVNHLPDDLPGGDELLQYISELTSMDGTYLKDAKQDIYTTLDEIISYTKSLRVARAYAYYQKGFIDEDRGQALSRQLYFLSLHLKNLKENHPNLWQRIKKEKGFIYVMLRETSIAKTEIQAARDESSSGSSGDVDFASSVDKNLSLFNANQSLFDELSTATGLDTMGNLQNLTSAELSKLGIRIEKF</sequence>
<dbReference type="AlphaFoldDB" id="A0A1F6NEM5"/>
<dbReference type="EMBL" id="MFQS01000042">
    <property type="protein sequence ID" value="OGH82372.1"/>
    <property type="molecule type" value="Genomic_DNA"/>
</dbReference>